<accession>X0X3J8</accession>
<proteinExistence type="predicted"/>
<organism evidence="1">
    <name type="scientific">marine sediment metagenome</name>
    <dbReference type="NCBI Taxonomy" id="412755"/>
    <lineage>
        <taxon>unclassified sequences</taxon>
        <taxon>metagenomes</taxon>
        <taxon>ecological metagenomes</taxon>
    </lineage>
</organism>
<dbReference type="SUPFAM" id="SSF48452">
    <property type="entry name" value="TPR-like"/>
    <property type="match status" value="1"/>
</dbReference>
<name>X0X3J8_9ZZZZ</name>
<gene>
    <name evidence="1" type="ORF">S01H1_65530</name>
</gene>
<protein>
    <submittedName>
        <fullName evidence="1">Uncharacterized protein</fullName>
    </submittedName>
</protein>
<sequence>MQRLLPHLFLPVALLLLGNVSTGQTPKAIHKDSIDIQAAEKAGDKARVAGDLKAALASYVAAIQNAPFGTDTDQRLREKVIAVARTMKRPPAFPKEAKRHSARAKAFLKKAKDRKGYESAIKEFKAALDIAPWWAAGYFNLGLLQEKAQDFAGAMRSLKLYLLAAPRASDAAKVEKKIFNLEVAQELDDMRAGEWVTIPGG</sequence>
<dbReference type="Gene3D" id="1.25.40.10">
    <property type="entry name" value="Tetratricopeptide repeat domain"/>
    <property type="match status" value="1"/>
</dbReference>
<dbReference type="EMBL" id="BARS01043267">
    <property type="protein sequence ID" value="GAG37809.1"/>
    <property type="molecule type" value="Genomic_DNA"/>
</dbReference>
<dbReference type="InterPro" id="IPR011990">
    <property type="entry name" value="TPR-like_helical_dom_sf"/>
</dbReference>
<feature type="non-terminal residue" evidence="1">
    <location>
        <position position="201"/>
    </location>
</feature>
<comment type="caution">
    <text evidence="1">The sequence shown here is derived from an EMBL/GenBank/DDBJ whole genome shotgun (WGS) entry which is preliminary data.</text>
</comment>
<evidence type="ECO:0000313" key="1">
    <source>
        <dbReference type="EMBL" id="GAG37809.1"/>
    </source>
</evidence>
<reference evidence="1" key="1">
    <citation type="journal article" date="2014" name="Front. Microbiol.">
        <title>High frequency of phylogenetically diverse reductive dehalogenase-homologous genes in deep subseafloor sedimentary metagenomes.</title>
        <authorList>
            <person name="Kawai M."/>
            <person name="Futagami T."/>
            <person name="Toyoda A."/>
            <person name="Takaki Y."/>
            <person name="Nishi S."/>
            <person name="Hori S."/>
            <person name="Arai W."/>
            <person name="Tsubouchi T."/>
            <person name="Morono Y."/>
            <person name="Uchiyama I."/>
            <person name="Ito T."/>
            <person name="Fujiyama A."/>
            <person name="Inagaki F."/>
            <person name="Takami H."/>
        </authorList>
    </citation>
    <scope>NUCLEOTIDE SEQUENCE</scope>
    <source>
        <strain evidence="1">Expedition CK06-06</strain>
    </source>
</reference>
<dbReference type="AlphaFoldDB" id="X0X3J8"/>